<dbReference type="SUPFAM" id="SSF53474">
    <property type="entry name" value="alpha/beta-Hydrolases"/>
    <property type="match status" value="1"/>
</dbReference>
<dbReference type="KEGG" id="cvn:111136699"/>
<feature type="transmembrane region" description="Helical" evidence="3">
    <location>
        <begin position="27"/>
        <end position="47"/>
    </location>
</feature>
<protein>
    <submittedName>
        <fullName evidence="6">Neuroligin-4, X-linked-like isoform X1</fullName>
    </submittedName>
</protein>
<evidence type="ECO:0000313" key="5">
    <source>
        <dbReference type="Proteomes" id="UP000694844"/>
    </source>
</evidence>
<sequence>MTWVYLPHEKQHRAGFFGNRRPRNMRGAFFVMVLASNLLGILAPVIIRHMTSEIQLKNGRVRGSLIEFPGTGKRKMSPTEAFYGLSYASLRDNNLRFQRPVDSYETWVGTKFLNESKLPCSQRQVNLSNIEEVTNVFPQGRLEHLSNIGLYTSRTVEDCLTLTLYKPHMREKNDSSPFPVMVFIHGESYDIGTGNAYEGSVLASYGKVIVITVNYRLGVLGFLGTGHPNANGNQALLDLLAVLTWIKENIASFDGDRNRVTLFGHGHGAALVNFLLFVETVKRENLFHRAILMSGSAGSSWSESVDPLACAQKLAVNVNCSKYINESAKLIQCFKNKTTEELVNNAPVPPKYFSCFAPSTEIGTFFTGPLDSMMTDKNSYAFSKIPIMFGVTKNEAYSYLKQEELIKGVTDFRKKQILRTYVQNVYKYHRQKIFEILDHEYSDWTKLQDDKTRRDNVMELISDGQYVAPMVKMAREHAQTNAGTYFYAFGYSTNSESKTFPEWSSGVFGDELPYVFGAPLVDGISPFPSEYTKNEKRLSASIMRFWTNFAKSGNPNFPVKETIFEKDKFSDIEWPQYDLKTQQYLQIGNYDFGKRPQIRHHYRGKQLAMWLDLIPKINREDITPSEKPDSAEHNLLDPRNDSSFDEPQRLMTRFHRLFPAPPPTSPPPPKDTPYQPNTSSESVSENFDGGSKLSVTEGSDLSPTVLPPMSDSRASESLARSSVPLSITVAIGCSLLFLNILFFAGVYYQRDRIKKLKRAKGVCETELRTPKKNGSDGGDTHRQETSSLMTSQAGQQQNQLTPLKTVNERPEVQGKPVYAAISKSSDHSSDKYSYSPVPTDTSSPMHRHRDRNTHSHTNNVQSPYKGVSSFSSGRPPDRSPKADRNALKNNDRFQSKASKDNSSSNSTNAITVV</sequence>
<organism evidence="5 6">
    <name type="scientific">Crassostrea virginica</name>
    <name type="common">Eastern oyster</name>
    <dbReference type="NCBI Taxonomy" id="6565"/>
    <lineage>
        <taxon>Eukaryota</taxon>
        <taxon>Metazoa</taxon>
        <taxon>Spiralia</taxon>
        <taxon>Lophotrochozoa</taxon>
        <taxon>Mollusca</taxon>
        <taxon>Bivalvia</taxon>
        <taxon>Autobranchia</taxon>
        <taxon>Pteriomorphia</taxon>
        <taxon>Ostreida</taxon>
        <taxon>Ostreoidea</taxon>
        <taxon>Ostreidae</taxon>
        <taxon>Crassostrea</taxon>
    </lineage>
</organism>
<feature type="compositionally biased region" description="Polar residues" evidence="2">
    <location>
        <begin position="693"/>
        <end position="702"/>
    </location>
</feature>
<dbReference type="Pfam" id="PF00135">
    <property type="entry name" value="COesterase"/>
    <property type="match status" value="1"/>
</dbReference>
<feature type="compositionally biased region" description="Pro residues" evidence="2">
    <location>
        <begin position="659"/>
        <end position="671"/>
    </location>
</feature>
<dbReference type="OrthoDB" id="3200163at2759"/>
<dbReference type="InterPro" id="IPR029058">
    <property type="entry name" value="AB_hydrolase_fold"/>
</dbReference>
<feature type="compositionally biased region" description="Polar residues" evidence="2">
    <location>
        <begin position="855"/>
        <end position="872"/>
    </location>
</feature>
<accession>A0A8B8EU73</accession>
<feature type="region of interest" description="Disordered" evidence="2">
    <location>
        <begin position="767"/>
        <end position="913"/>
    </location>
</feature>
<keyword evidence="3" id="KW-0472">Membrane</keyword>
<dbReference type="RefSeq" id="XP_022343467.1">
    <property type="nucleotide sequence ID" value="XM_022487759.1"/>
</dbReference>
<dbReference type="Gene3D" id="3.40.50.1820">
    <property type="entry name" value="alpha/beta hydrolase"/>
    <property type="match status" value="1"/>
</dbReference>
<evidence type="ECO:0000256" key="3">
    <source>
        <dbReference type="SAM" id="Phobius"/>
    </source>
</evidence>
<name>A0A8B8EU73_CRAVI</name>
<evidence type="ECO:0000256" key="1">
    <source>
        <dbReference type="ARBA" id="ARBA00005964"/>
    </source>
</evidence>
<proteinExistence type="inferred from homology"/>
<feature type="compositionally biased region" description="Basic and acidic residues" evidence="2">
    <location>
        <begin position="621"/>
        <end position="648"/>
    </location>
</feature>
<dbReference type="InterPro" id="IPR051093">
    <property type="entry name" value="Neuroligin/BSAL"/>
</dbReference>
<feature type="transmembrane region" description="Helical" evidence="3">
    <location>
        <begin position="725"/>
        <end position="748"/>
    </location>
</feature>
<gene>
    <name evidence="6" type="primary">LOC111136699</name>
</gene>
<dbReference type="PANTHER" id="PTHR43903">
    <property type="entry name" value="NEUROLIGIN"/>
    <property type="match status" value="1"/>
</dbReference>
<evidence type="ECO:0000313" key="6">
    <source>
        <dbReference type="RefSeq" id="XP_022343467.1"/>
    </source>
</evidence>
<dbReference type="GeneID" id="111136699"/>
<dbReference type="Proteomes" id="UP000694844">
    <property type="component" value="Chromosome 5"/>
</dbReference>
<feature type="compositionally biased region" description="Polar residues" evidence="2">
    <location>
        <begin position="785"/>
        <end position="804"/>
    </location>
</feature>
<dbReference type="InterPro" id="IPR002018">
    <property type="entry name" value="CarbesteraseB"/>
</dbReference>
<keyword evidence="5" id="KW-1185">Reference proteome</keyword>
<reference evidence="6" key="1">
    <citation type="submission" date="2025-08" db="UniProtKB">
        <authorList>
            <consortium name="RefSeq"/>
        </authorList>
    </citation>
    <scope>IDENTIFICATION</scope>
    <source>
        <tissue evidence="6">Whole sample</tissue>
    </source>
</reference>
<dbReference type="AlphaFoldDB" id="A0A8B8EU73"/>
<comment type="similarity">
    <text evidence="1">Belongs to the type-B carboxylesterase/lipase family.</text>
</comment>
<keyword evidence="3" id="KW-1133">Transmembrane helix</keyword>
<feature type="domain" description="Carboxylesterase type B" evidence="4">
    <location>
        <begin position="52"/>
        <end position="610"/>
    </location>
</feature>
<feature type="compositionally biased region" description="Basic and acidic residues" evidence="2">
    <location>
        <begin position="875"/>
        <end position="899"/>
    </location>
</feature>
<evidence type="ECO:0000256" key="2">
    <source>
        <dbReference type="SAM" id="MobiDB-lite"/>
    </source>
</evidence>
<feature type="compositionally biased region" description="Low complexity" evidence="2">
    <location>
        <begin position="900"/>
        <end position="913"/>
    </location>
</feature>
<feature type="region of interest" description="Disordered" evidence="2">
    <location>
        <begin position="621"/>
        <end position="713"/>
    </location>
</feature>
<keyword evidence="3" id="KW-0812">Transmembrane</keyword>
<evidence type="ECO:0000259" key="4">
    <source>
        <dbReference type="Pfam" id="PF00135"/>
    </source>
</evidence>